<gene>
    <name evidence="28" type="ORF">VE01_07422</name>
</gene>
<keyword evidence="10" id="KW-1000">Mitochondrion outer membrane</keyword>
<reference evidence="28 29" key="1">
    <citation type="submission" date="2016-03" db="EMBL/GenBank/DDBJ databases">
        <title>Comparative genomics of Pseudogymnoascus destructans, the fungus causing white-nose syndrome of bats.</title>
        <authorList>
            <person name="Palmer J.M."/>
            <person name="Drees K.P."/>
            <person name="Foster J.T."/>
            <person name="Lindner D.L."/>
        </authorList>
    </citation>
    <scope>NUCLEOTIDE SEQUENCE [LARGE SCALE GENOMIC DNA]</scope>
    <source>
        <strain evidence="28 29">UAMH 10579</strain>
    </source>
</reference>
<keyword evidence="9 25" id="KW-0479">Metal-binding</keyword>
<feature type="transmembrane region" description="Helical" evidence="25">
    <location>
        <begin position="111"/>
        <end position="131"/>
    </location>
</feature>
<dbReference type="RefSeq" id="XP_018128870.1">
    <property type="nucleotide sequence ID" value="XM_018276857.1"/>
</dbReference>
<dbReference type="PROSITE" id="PS00191">
    <property type="entry name" value="CYTOCHROME_B5_1"/>
    <property type="match status" value="1"/>
</dbReference>
<feature type="binding site" evidence="24">
    <location>
        <position position="345"/>
    </location>
    <ligand>
        <name>FAD</name>
        <dbReference type="ChEBI" id="CHEBI:57692"/>
    </ligand>
</feature>
<dbReference type="PROSITE" id="PS50255">
    <property type="entry name" value="CYTOCHROME_B5_2"/>
    <property type="match status" value="1"/>
</dbReference>
<comment type="pathway">
    <text evidence="3">Protein modification; peptidyl-diphthamide biosynthesis.</text>
</comment>
<evidence type="ECO:0000256" key="9">
    <source>
        <dbReference type="ARBA" id="ARBA00022723"/>
    </source>
</evidence>
<feature type="binding site" evidence="24">
    <location>
        <position position="294"/>
    </location>
    <ligand>
        <name>FAD</name>
        <dbReference type="ChEBI" id="CHEBI:57692"/>
    </ligand>
</feature>
<comment type="caution">
    <text evidence="25">Lacks conserved residue(s) required for the propagation of feature annotation.</text>
</comment>
<evidence type="ECO:0000256" key="8">
    <source>
        <dbReference type="ARBA" id="ARBA00022692"/>
    </source>
</evidence>
<keyword evidence="6 25" id="KW-0349">Heme</keyword>
<evidence type="ECO:0000256" key="23">
    <source>
        <dbReference type="ARBA" id="ARBA00049138"/>
    </source>
</evidence>
<evidence type="ECO:0000256" key="14">
    <source>
        <dbReference type="ARBA" id="ARBA00023004"/>
    </source>
</evidence>
<evidence type="ECO:0000256" key="13">
    <source>
        <dbReference type="ARBA" id="ARBA00023002"/>
    </source>
</evidence>
<evidence type="ECO:0000256" key="7">
    <source>
        <dbReference type="ARBA" id="ARBA00022630"/>
    </source>
</evidence>
<dbReference type="PROSITE" id="PS51384">
    <property type="entry name" value="FAD_FR"/>
    <property type="match status" value="1"/>
</dbReference>
<comment type="function">
    <text evidence="18">NADH-dependent reductase for DPH3 and cytochrome b5. Required for the first step of diphthamide biosynthesis, a post-translational modification of histidine which occurs in elongation factor 2. DPH1 and DPH2 transfer a 3-amino-3-carboxypropyl (ACP) group from S-adenosyl-L-methionine (SAM) to a histidine residue, the reaction is assisted by a reduction system comprising DPH3 and a NADH-dependent reductase, predominantly CBR1. By reducing DPH3, also involved in the formation of the tRNA wobble base modification mcm5s 2U (5-methoxycarbonylmethyl-2-thiouridine), mediated by the elongator complex. The cytochrome b5/NADH cytochrome b5 reductase electron transfer system supports the catalytic activity of several sterol biosynthetic enzymes.</text>
</comment>
<dbReference type="InterPro" id="IPR036400">
    <property type="entry name" value="Cyt_B5-like_heme/steroid_sf"/>
</dbReference>
<dbReference type="InterPro" id="IPR001199">
    <property type="entry name" value="Cyt_B5-like_heme/steroid-bd"/>
</dbReference>
<dbReference type="PANTHER" id="PTHR19370">
    <property type="entry name" value="NADH-CYTOCHROME B5 REDUCTASE"/>
    <property type="match status" value="1"/>
</dbReference>
<feature type="binding site" evidence="24">
    <location>
        <position position="279"/>
    </location>
    <ligand>
        <name>FAD</name>
        <dbReference type="ChEBI" id="CHEBI:57692"/>
    </ligand>
</feature>
<dbReference type="GO" id="GO:0005783">
    <property type="term" value="C:endoplasmic reticulum"/>
    <property type="evidence" value="ECO:0007669"/>
    <property type="project" value="TreeGrafter"/>
</dbReference>
<comment type="similarity">
    <text evidence="4">Belongs to the flavoprotein pyridine nucleotide cytochrome reductase family.</text>
</comment>
<evidence type="ECO:0000256" key="17">
    <source>
        <dbReference type="ARBA" id="ARBA00023136"/>
    </source>
</evidence>
<dbReference type="OrthoDB" id="432685at2759"/>
<comment type="subcellular location">
    <subcellularLocation>
        <location evidence="2">Mitochondrion outer membrane</location>
        <topology evidence="2">Single-pass membrane protein</topology>
    </subcellularLocation>
</comment>
<evidence type="ECO:0000256" key="25">
    <source>
        <dbReference type="RuleBase" id="RU362121"/>
    </source>
</evidence>
<evidence type="ECO:0000259" key="27">
    <source>
        <dbReference type="PROSITE" id="PS51384"/>
    </source>
</evidence>
<dbReference type="PRINTS" id="PR00406">
    <property type="entry name" value="CYTB5RDTASE"/>
</dbReference>
<dbReference type="SUPFAM" id="SSF63380">
    <property type="entry name" value="Riboflavin synthase domain-like"/>
    <property type="match status" value="1"/>
</dbReference>
<feature type="binding site" evidence="24">
    <location>
        <position position="296"/>
    </location>
    <ligand>
        <name>FAD</name>
        <dbReference type="ChEBI" id="CHEBI:57692"/>
    </ligand>
</feature>
<dbReference type="SUPFAM" id="SSF52343">
    <property type="entry name" value="Ferredoxin reductase-like, C-terminal NADP-linked domain"/>
    <property type="match status" value="1"/>
</dbReference>
<comment type="subunit">
    <text evidence="19">Monomer. Component of the 2-(3-amino-3-carboxypropyl)histidine synthase complex composed of DPH1, DPH2, DPH3 and a NADH-dependent reductase, predominantly CBR1.</text>
</comment>
<dbReference type="GeneID" id="28840808"/>
<dbReference type="FunFam" id="3.40.50.80:FF:000019">
    <property type="entry name" value="NADH-cytochrome b5 reductase"/>
    <property type="match status" value="1"/>
</dbReference>
<keyword evidence="7 24" id="KW-0285">Flavoprotein</keyword>
<evidence type="ECO:0000256" key="3">
    <source>
        <dbReference type="ARBA" id="ARBA00005156"/>
    </source>
</evidence>
<evidence type="ECO:0000256" key="2">
    <source>
        <dbReference type="ARBA" id="ARBA00004572"/>
    </source>
</evidence>
<feature type="transmembrane region" description="Helical" evidence="25">
    <location>
        <begin position="163"/>
        <end position="181"/>
    </location>
</feature>
<dbReference type="FunFam" id="2.40.30.10:FF:000032">
    <property type="entry name" value="NADH-cytochrome b5 reductase"/>
    <property type="match status" value="1"/>
</dbReference>
<dbReference type="Proteomes" id="UP000091956">
    <property type="component" value="Unassembled WGS sequence"/>
</dbReference>
<evidence type="ECO:0000256" key="16">
    <source>
        <dbReference type="ARBA" id="ARBA00023128"/>
    </source>
</evidence>
<dbReference type="PRINTS" id="PR00363">
    <property type="entry name" value="CYTOCHROMEB5"/>
</dbReference>
<evidence type="ECO:0000259" key="26">
    <source>
        <dbReference type="PROSITE" id="PS50255"/>
    </source>
</evidence>
<dbReference type="InterPro" id="IPR018506">
    <property type="entry name" value="Cyt_B5_heme-BS"/>
</dbReference>
<evidence type="ECO:0000256" key="19">
    <source>
        <dbReference type="ARBA" id="ARBA00038836"/>
    </source>
</evidence>
<dbReference type="GO" id="GO:0090524">
    <property type="term" value="F:cytochrome-b5 reductase activity, acting on NADH"/>
    <property type="evidence" value="ECO:0007669"/>
    <property type="project" value="UniProtKB-EC"/>
</dbReference>
<evidence type="ECO:0000256" key="10">
    <source>
        <dbReference type="ARBA" id="ARBA00022787"/>
    </source>
</evidence>
<dbReference type="InterPro" id="IPR039261">
    <property type="entry name" value="FNR_nucleotide-bd"/>
</dbReference>
<evidence type="ECO:0000256" key="18">
    <source>
        <dbReference type="ARBA" id="ARBA00037104"/>
    </source>
</evidence>
<keyword evidence="16" id="KW-0496">Mitochondrion</keyword>
<dbReference type="SUPFAM" id="SSF55856">
    <property type="entry name" value="Cytochrome b5-like heme/steroid binding domain"/>
    <property type="match status" value="1"/>
</dbReference>
<name>A0A1B8GH24_9PEZI</name>
<dbReference type="GO" id="GO:0046872">
    <property type="term" value="F:metal ion binding"/>
    <property type="evidence" value="ECO:0007669"/>
    <property type="project" value="UniProtKB-UniRule"/>
</dbReference>
<evidence type="ECO:0000313" key="29">
    <source>
        <dbReference type="Proteomes" id="UP000091956"/>
    </source>
</evidence>
<dbReference type="CDD" id="cd06183">
    <property type="entry name" value="cyt_b5_reduct_like"/>
    <property type="match status" value="1"/>
</dbReference>
<accession>A0A1B8GH24</accession>
<comment type="similarity">
    <text evidence="25">Belongs to the cytochrome b5 family.</text>
</comment>
<dbReference type="InterPro" id="IPR001709">
    <property type="entry name" value="Flavoprot_Pyr_Nucl_cyt_Rdtase"/>
</dbReference>
<dbReference type="GO" id="GO:0020037">
    <property type="term" value="F:heme binding"/>
    <property type="evidence" value="ECO:0007669"/>
    <property type="project" value="UniProtKB-UniRule"/>
</dbReference>
<keyword evidence="17 25" id="KW-0472">Membrane</keyword>
<dbReference type="Pfam" id="PF00173">
    <property type="entry name" value="Cyt-b5"/>
    <property type="match status" value="1"/>
</dbReference>
<feature type="domain" description="FAD-binding FR-type" evidence="27">
    <location>
        <begin position="225"/>
        <end position="328"/>
    </location>
</feature>
<protein>
    <recommendedName>
        <fullName evidence="20">NADH-cytochrome b5 reductase 1</fullName>
        <ecNumber evidence="5">1.6.2.2</ecNumber>
    </recommendedName>
    <alternativeName>
        <fullName evidence="21">Microsomal cytochrome b reductase</fullName>
    </alternativeName>
</protein>
<reference evidence="29" key="2">
    <citation type="journal article" date="2018" name="Nat. Commun.">
        <title>Extreme sensitivity to ultraviolet light in the fungal pathogen causing white-nose syndrome of bats.</title>
        <authorList>
            <person name="Palmer J.M."/>
            <person name="Drees K.P."/>
            <person name="Foster J.T."/>
            <person name="Lindner D.L."/>
        </authorList>
    </citation>
    <scope>NUCLEOTIDE SEQUENCE [LARGE SCALE GENOMIC DNA]</scope>
    <source>
        <strain evidence="29">UAMH 10579</strain>
    </source>
</reference>
<evidence type="ECO:0000256" key="4">
    <source>
        <dbReference type="ARBA" id="ARBA00006105"/>
    </source>
</evidence>
<feature type="domain" description="Cytochrome b5 heme-binding" evidence="26">
    <location>
        <begin position="2"/>
        <end position="78"/>
    </location>
</feature>
<dbReference type="InterPro" id="IPR001834">
    <property type="entry name" value="CBR-like"/>
</dbReference>
<dbReference type="SMART" id="SM01117">
    <property type="entry name" value="Cyt-b5"/>
    <property type="match status" value="1"/>
</dbReference>
<evidence type="ECO:0000256" key="1">
    <source>
        <dbReference type="ARBA" id="ARBA00001974"/>
    </source>
</evidence>
<comment type="cofactor">
    <cofactor evidence="1 24">
        <name>FAD</name>
        <dbReference type="ChEBI" id="CHEBI:57692"/>
    </cofactor>
</comment>
<dbReference type="GO" id="GO:0005741">
    <property type="term" value="C:mitochondrial outer membrane"/>
    <property type="evidence" value="ECO:0007669"/>
    <property type="project" value="UniProtKB-SubCell"/>
</dbReference>
<evidence type="ECO:0000256" key="5">
    <source>
        <dbReference type="ARBA" id="ARBA00012011"/>
    </source>
</evidence>
<comment type="catalytic activity">
    <reaction evidence="22">
        <text>2 Fe(III)-[cytochrome b5] + NADH = 2 Fe(II)-[cytochrome b5] + NAD(+) + H(+)</text>
        <dbReference type="Rhea" id="RHEA:46680"/>
        <dbReference type="Rhea" id="RHEA-COMP:10438"/>
        <dbReference type="Rhea" id="RHEA-COMP:10439"/>
        <dbReference type="ChEBI" id="CHEBI:15378"/>
        <dbReference type="ChEBI" id="CHEBI:29033"/>
        <dbReference type="ChEBI" id="CHEBI:29034"/>
        <dbReference type="ChEBI" id="CHEBI:57540"/>
        <dbReference type="ChEBI" id="CHEBI:57945"/>
        <dbReference type="EC" id="1.6.2.2"/>
    </reaction>
</comment>
<dbReference type="Gene3D" id="3.40.50.80">
    <property type="entry name" value="Nucleotide-binding domain of ferredoxin-NADP reductase (FNR) module"/>
    <property type="match status" value="1"/>
</dbReference>
<dbReference type="InterPro" id="IPR008333">
    <property type="entry name" value="Cbr1-like_FAD-bd_dom"/>
</dbReference>
<keyword evidence="12 25" id="KW-1133">Transmembrane helix</keyword>
<dbReference type="AlphaFoldDB" id="A0A1B8GH24"/>
<evidence type="ECO:0000256" key="21">
    <source>
        <dbReference type="ARBA" id="ARBA00041901"/>
    </source>
</evidence>
<dbReference type="PANTHER" id="PTHR19370:SF178">
    <property type="entry name" value="CYTOCHROME-B5 REDUCTASE"/>
    <property type="match status" value="1"/>
</dbReference>
<sequence>MSKTFSLEDVAEHNSGNSLWIVVHNKVYDISNYLEEHPGGGEVLKECAGTDATVAFEDVGHSDGAEALLEDMLIGELADEHRQDEVKIYRPTYEKIAAPPILRTQSPIWSIASWVAGAAFIGAAGSGVYFLGISSVRDAPAIKAQLKSLLNGGYKQHSMGQFWLGYLSAGATFSTAAYIAGGKFLKLLDVSRGIGKTPSRIHQTSRVIVKKQIVALPRLPVLDPKKYRKLPLALKEKLSANTYRFVFSLPSADAVLGLPTGQHVAIQAVVDGKTISRSYTPISNDKDPGGLELVIKVYPNGLLTNHMAGLKVGETLEFRGPKGAMTYKNGLCKHIGMIAGGTGITPMYQLIRAICEDDADTTTVSLLYANNSEEDILLRPQLNSWAAKYPHKFKVWYVVGTAPEGWKYGTGFVTKEVIAERLPTPSVDSKIMLCGPPGMINAMKTNLDALGFTKPSAIAKATDQIFLF</sequence>
<feature type="binding site" evidence="24">
    <location>
        <position position="277"/>
    </location>
    <ligand>
        <name>FAD</name>
        <dbReference type="ChEBI" id="CHEBI:57692"/>
    </ligand>
</feature>
<dbReference type="FunFam" id="3.10.120.10:FF:000002">
    <property type="entry name" value="Cytochrome b5 type B"/>
    <property type="match status" value="1"/>
</dbReference>
<keyword evidence="15" id="KW-0520">NAD</keyword>
<evidence type="ECO:0000256" key="20">
    <source>
        <dbReference type="ARBA" id="ARBA00039438"/>
    </source>
</evidence>
<evidence type="ECO:0000313" key="28">
    <source>
        <dbReference type="EMBL" id="OBT95137.1"/>
    </source>
</evidence>
<keyword evidence="14 25" id="KW-0408">Iron</keyword>
<dbReference type="EC" id="1.6.2.2" evidence="5"/>
<organism evidence="28 29">
    <name type="scientific">Pseudogymnoascus verrucosus</name>
    <dbReference type="NCBI Taxonomy" id="342668"/>
    <lineage>
        <taxon>Eukaryota</taxon>
        <taxon>Fungi</taxon>
        <taxon>Dikarya</taxon>
        <taxon>Ascomycota</taxon>
        <taxon>Pezizomycotina</taxon>
        <taxon>Leotiomycetes</taxon>
        <taxon>Thelebolales</taxon>
        <taxon>Thelebolaceae</taxon>
        <taxon>Pseudogymnoascus</taxon>
    </lineage>
</organism>
<keyword evidence="13" id="KW-0560">Oxidoreductase</keyword>
<dbReference type="InterPro" id="IPR017927">
    <property type="entry name" value="FAD-bd_FR_type"/>
</dbReference>
<evidence type="ECO:0000256" key="22">
    <source>
        <dbReference type="ARBA" id="ARBA00047682"/>
    </source>
</evidence>
<evidence type="ECO:0000256" key="15">
    <source>
        <dbReference type="ARBA" id="ARBA00023027"/>
    </source>
</evidence>
<keyword evidence="8 25" id="KW-0812">Transmembrane</keyword>
<evidence type="ECO:0000256" key="24">
    <source>
        <dbReference type="PIRSR" id="PIRSR601834-1"/>
    </source>
</evidence>
<evidence type="ECO:0000256" key="11">
    <source>
        <dbReference type="ARBA" id="ARBA00022827"/>
    </source>
</evidence>
<dbReference type="PRINTS" id="PR00371">
    <property type="entry name" value="FPNCR"/>
</dbReference>
<evidence type="ECO:0000256" key="6">
    <source>
        <dbReference type="ARBA" id="ARBA00022617"/>
    </source>
</evidence>
<proteinExistence type="inferred from homology"/>
<keyword evidence="11 24" id="KW-0274">FAD</keyword>
<dbReference type="InterPro" id="IPR017938">
    <property type="entry name" value="Riboflavin_synthase-like_b-brl"/>
</dbReference>
<evidence type="ECO:0000256" key="12">
    <source>
        <dbReference type="ARBA" id="ARBA00022989"/>
    </source>
</evidence>
<dbReference type="Gene3D" id="3.10.120.10">
    <property type="entry name" value="Cytochrome b5-like heme/steroid binding domain"/>
    <property type="match status" value="1"/>
</dbReference>
<dbReference type="STRING" id="342668.A0A1B8GH24"/>
<dbReference type="Pfam" id="PF00175">
    <property type="entry name" value="NAD_binding_1"/>
    <property type="match status" value="1"/>
</dbReference>
<dbReference type="Pfam" id="PF00970">
    <property type="entry name" value="FAD_binding_6"/>
    <property type="match status" value="1"/>
</dbReference>
<dbReference type="InterPro" id="IPR001433">
    <property type="entry name" value="OxRdtase_FAD/NAD-bd"/>
</dbReference>
<dbReference type="EMBL" id="KV460238">
    <property type="protein sequence ID" value="OBT95137.1"/>
    <property type="molecule type" value="Genomic_DNA"/>
</dbReference>
<comment type="catalytic activity">
    <reaction evidence="23">
        <text>2 Fe(3+)-[Dph3] + NADH = 2 Fe(2+)-[Dph3] + NAD(+) + H(+)</text>
        <dbReference type="Rhea" id="RHEA:71231"/>
        <dbReference type="Rhea" id="RHEA-COMP:18002"/>
        <dbReference type="Rhea" id="RHEA-COMP:18003"/>
        <dbReference type="ChEBI" id="CHEBI:15378"/>
        <dbReference type="ChEBI" id="CHEBI:29033"/>
        <dbReference type="ChEBI" id="CHEBI:29034"/>
        <dbReference type="ChEBI" id="CHEBI:57540"/>
        <dbReference type="ChEBI" id="CHEBI:57945"/>
        <dbReference type="ChEBI" id="CHEBI:83228"/>
    </reaction>
    <physiologicalReaction direction="left-to-right" evidence="23">
        <dbReference type="Rhea" id="RHEA:71232"/>
    </physiologicalReaction>
</comment>
<dbReference type="Gene3D" id="2.40.30.10">
    <property type="entry name" value="Translation factors"/>
    <property type="match status" value="1"/>
</dbReference>
<keyword evidence="29" id="KW-1185">Reference proteome</keyword>